<evidence type="ECO:0000313" key="16">
    <source>
        <dbReference type="EMBL" id="PTQ90142.1"/>
    </source>
</evidence>
<feature type="binding site" evidence="10">
    <location>
        <position position="610"/>
    </location>
    <ligand>
        <name>5-methyltetrahydropteroyltri-L-glutamate</name>
        <dbReference type="ChEBI" id="CHEBI:58207"/>
    </ligand>
</feature>
<dbReference type="PIRSF" id="PIRSF000382">
    <property type="entry name" value="MeTrfase_B12_ind"/>
    <property type="match status" value="1"/>
</dbReference>
<feature type="binding site" evidence="10 11">
    <location>
        <position position="604"/>
    </location>
    <ligand>
        <name>L-homocysteine</name>
        <dbReference type="ChEBI" id="CHEBI:58199"/>
    </ligand>
</feature>
<comment type="catalytic activity">
    <reaction evidence="10">
        <text>5-methyltetrahydropteroyltri-L-glutamate + L-homocysteine = tetrahydropteroyltri-L-glutamate + L-methionine</text>
        <dbReference type="Rhea" id="RHEA:21196"/>
        <dbReference type="ChEBI" id="CHEBI:57844"/>
        <dbReference type="ChEBI" id="CHEBI:58140"/>
        <dbReference type="ChEBI" id="CHEBI:58199"/>
        <dbReference type="ChEBI" id="CHEBI:58207"/>
        <dbReference type="EC" id="2.1.1.14"/>
    </reaction>
</comment>
<comment type="function">
    <text evidence="1 10">Catalyzes the transfer of a methyl group from 5-methyltetrahydrofolate to homocysteine resulting in methionine formation.</text>
</comment>
<dbReference type="GO" id="GO:0008270">
    <property type="term" value="F:zinc ion binding"/>
    <property type="evidence" value="ECO:0007669"/>
    <property type="project" value="InterPro"/>
</dbReference>
<evidence type="ECO:0000256" key="1">
    <source>
        <dbReference type="ARBA" id="ARBA00002777"/>
    </source>
</evidence>
<feature type="binding site" evidence="11">
    <location>
        <position position="120"/>
    </location>
    <ligand>
        <name>5-methyltetrahydropteroyltri-L-glutamate</name>
        <dbReference type="ChEBI" id="CHEBI:58207"/>
    </ligand>
</feature>
<feature type="binding site" evidence="12">
    <location>
        <position position="670"/>
    </location>
    <ligand>
        <name>Zn(2+)</name>
        <dbReference type="ChEBI" id="CHEBI:29105"/>
        <label>1</label>
        <note>catalytic</note>
    </ligand>
</feature>
<dbReference type="NCBIfam" id="NF003556">
    <property type="entry name" value="PRK05222.1"/>
    <property type="match status" value="1"/>
</dbReference>
<dbReference type="InterPro" id="IPR038071">
    <property type="entry name" value="UROD/MetE-like_sf"/>
</dbReference>
<comment type="similarity">
    <text evidence="3 10">Belongs to the vitamin-B12 independent methionine synthase family.</text>
</comment>
<feature type="binding site" evidence="10">
    <location>
        <position position="670"/>
    </location>
    <ligand>
        <name>Zn(2+)</name>
        <dbReference type="ChEBI" id="CHEBI:29105"/>
        <note>catalytic</note>
    </ligand>
</feature>
<evidence type="ECO:0000256" key="5">
    <source>
        <dbReference type="ARBA" id="ARBA00022605"/>
    </source>
</evidence>
<feature type="binding site" evidence="12">
    <location>
        <position position="646"/>
    </location>
    <ligand>
        <name>Zn(2+)</name>
        <dbReference type="ChEBI" id="CHEBI:29105"/>
        <label>1</label>
        <note>catalytic</note>
    </ligand>
</feature>
<comment type="pathway">
    <text evidence="2 10">Amino-acid biosynthesis; L-methionine biosynthesis via de novo pathway; L-methionine from L-homocysteine (MetE route): step 1/1.</text>
</comment>
<dbReference type="NCBIfam" id="TIGR01371">
    <property type="entry name" value="met_syn_B12ind"/>
    <property type="match status" value="1"/>
</dbReference>
<feature type="binding site" evidence="10">
    <location>
        <begin position="15"/>
        <end position="18"/>
    </location>
    <ligand>
        <name>5-methyltetrahydropteroyltri-L-glutamate</name>
        <dbReference type="ChEBI" id="CHEBI:58207"/>
    </ligand>
</feature>
<dbReference type="HAMAP" id="MF_00172">
    <property type="entry name" value="Meth_synth"/>
    <property type="match status" value="1"/>
</dbReference>
<dbReference type="SUPFAM" id="SSF51726">
    <property type="entry name" value="UROD/MetE-like"/>
    <property type="match status" value="2"/>
</dbReference>
<evidence type="ECO:0000256" key="12">
    <source>
        <dbReference type="PIRSR" id="PIRSR000382-2"/>
    </source>
</evidence>
<evidence type="ECO:0000256" key="6">
    <source>
        <dbReference type="ARBA" id="ARBA00022679"/>
    </source>
</evidence>
<feature type="binding site" evidence="12">
    <location>
        <position position="731"/>
    </location>
    <ligand>
        <name>Zn(2+)</name>
        <dbReference type="ChEBI" id="CHEBI:29105"/>
        <label>1</label>
        <note>catalytic</note>
    </ligand>
</feature>
<dbReference type="Proteomes" id="UP000244223">
    <property type="component" value="Unassembled WGS sequence"/>
</dbReference>
<feature type="binding site" evidence="10 11">
    <location>
        <begin position="436"/>
        <end position="438"/>
    </location>
    <ligand>
        <name>L-methionine</name>
        <dbReference type="ChEBI" id="CHEBI:57844"/>
    </ligand>
</feature>
<feature type="binding site" evidence="12">
    <location>
        <position position="648"/>
    </location>
    <ligand>
        <name>Zn(2+)</name>
        <dbReference type="ChEBI" id="CHEBI:29105"/>
        <label>1</label>
        <note>catalytic</note>
    </ligand>
</feature>
<feature type="binding site" evidence="10 11">
    <location>
        <begin position="520"/>
        <end position="521"/>
    </location>
    <ligand>
        <name>5-methyltetrahydropteroyltri-L-glutamate</name>
        <dbReference type="ChEBI" id="CHEBI:58207"/>
    </ligand>
</feature>
<comment type="cofactor">
    <cofactor evidence="10">
        <name>Zn(2+)</name>
        <dbReference type="ChEBI" id="CHEBI:29105"/>
    </cofactor>
    <text evidence="10">Binds 1 zinc ion per subunit.</text>
</comment>
<evidence type="ECO:0000256" key="2">
    <source>
        <dbReference type="ARBA" id="ARBA00004681"/>
    </source>
</evidence>
<organism evidence="16 17">
    <name type="scientific">Agitococcus lubricus</name>
    <dbReference type="NCBI Taxonomy" id="1077255"/>
    <lineage>
        <taxon>Bacteria</taxon>
        <taxon>Pseudomonadati</taxon>
        <taxon>Pseudomonadota</taxon>
        <taxon>Gammaproteobacteria</taxon>
        <taxon>Moraxellales</taxon>
        <taxon>Moraxellaceae</taxon>
        <taxon>Agitococcus</taxon>
    </lineage>
</organism>
<keyword evidence="9 10" id="KW-0486">Methionine biosynthesis</keyword>
<keyword evidence="17" id="KW-1185">Reference proteome</keyword>
<keyword evidence="5 10" id="KW-0028">Amino-acid biosynthesis</keyword>
<dbReference type="AlphaFoldDB" id="A0A2T5J182"/>
<comment type="caution">
    <text evidence="16">The sequence shown here is derived from an EMBL/GenBank/DDBJ whole genome shotgun (WGS) entry which is preliminary data.</text>
</comment>
<accession>A0A2T5J182</accession>
<feature type="binding site" evidence="10 11">
    <location>
        <position position="604"/>
    </location>
    <ligand>
        <name>L-methionine</name>
        <dbReference type="ChEBI" id="CHEBI:57844"/>
    </ligand>
</feature>
<dbReference type="GO" id="GO:0032259">
    <property type="term" value="P:methylation"/>
    <property type="evidence" value="ECO:0007669"/>
    <property type="project" value="UniProtKB-KW"/>
</dbReference>
<gene>
    <name evidence="10" type="primary">metE</name>
    <name evidence="16" type="ORF">C8N29_104187</name>
</gene>
<evidence type="ECO:0000256" key="7">
    <source>
        <dbReference type="ARBA" id="ARBA00022723"/>
    </source>
</evidence>
<evidence type="ECO:0000259" key="14">
    <source>
        <dbReference type="Pfam" id="PF01717"/>
    </source>
</evidence>
<feature type="domain" description="Cobalamin-independent methionine synthase MetE N-terminal" evidence="15">
    <location>
        <begin position="3"/>
        <end position="311"/>
    </location>
</feature>
<dbReference type="Pfam" id="PF08267">
    <property type="entry name" value="Meth_synt_1"/>
    <property type="match status" value="1"/>
</dbReference>
<dbReference type="EMBL" id="QAON01000004">
    <property type="protein sequence ID" value="PTQ90142.1"/>
    <property type="molecule type" value="Genomic_DNA"/>
</dbReference>
<keyword evidence="6 10" id="KW-0808">Transferase</keyword>
<evidence type="ECO:0000256" key="11">
    <source>
        <dbReference type="PIRSR" id="PIRSR000382-1"/>
    </source>
</evidence>
<feature type="active site" description="Proton donor" evidence="10 13">
    <location>
        <position position="699"/>
    </location>
</feature>
<feature type="binding site" evidence="10 11">
    <location>
        <begin position="436"/>
        <end position="438"/>
    </location>
    <ligand>
        <name>L-homocysteine</name>
        <dbReference type="ChEBI" id="CHEBI:58199"/>
    </ligand>
</feature>
<keyword evidence="4 10" id="KW-0489">Methyltransferase</keyword>
<keyword evidence="7 10" id="KW-0479">Metal-binding</keyword>
<feature type="binding site" evidence="10">
    <location>
        <position position="115"/>
    </location>
    <ligand>
        <name>5-methyltetrahydropteroyltri-L-glutamate</name>
        <dbReference type="ChEBI" id="CHEBI:58207"/>
    </ligand>
</feature>
<dbReference type="InterPro" id="IPR006276">
    <property type="entry name" value="Cobalamin-indep_Met_synthase"/>
</dbReference>
<feature type="binding site" evidence="11">
    <location>
        <position position="18"/>
    </location>
    <ligand>
        <name>5-methyltetrahydropteroyltri-L-glutamate</name>
        <dbReference type="ChEBI" id="CHEBI:58207"/>
    </ligand>
</feature>
<dbReference type="Gene3D" id="3.20.20.210">
    <property type="match status" value="2"/>
</dbReference>
<feature type="domain" description="Cobalamin-independent methionine synthase MetE C-terminal/archaeal" evidence="14">
    <location>
        <begin position="431"/>
        <end position="753"/>
    </location>
</feature>
<dbReference type="Pfam" id="PF01717">
    <property type="entry name" value="Meth_synt_2"/>
    <property type="match status" value="1"/>
</dbReference>
<reference evidence="16 17" key="1">
    <citation type="submission" date="2018-04" db="EMBL/GenBank/DDBJ databases">
        <title>Genomic Encyclopedia of Archaeal and Bacterial Type Strains, Phase II (KMG-II): from individual species to whole genera.</title>
        <authorList>
            <person name="Goeker M."/>
        </authorList>
    </citation>
    <scope>NUCLEOTIDE SEQUENCE [LARGE SCALE GENOMIC DNA]</scope>
    <source>
        <strain evidence="16 17">DSM 5822</strain>
    </source>
</reference>
<sequence>MRAHCLGFPRIGAQRELKKALEAYWSGQISQQELERVGQTLRQQHWQLQADAGLDWVTVGDFAFYDHVLNHSLYFGVIPQRFQTNETTTDLDLSFRLARGRAPTGQDAPACEMTKWFDTNYHYIVPELADDQDFHLSAHRLLAEIKEAQGLGHTVKVVLLGPLSYLWLAKAYGNQQDKLALLDRLVPVYIELFSQIAGLGVACLQVDEPILALDLAPAWQAAFERAYHKLQRRDLCIVLATYFAPLNENLYIASRLPVSGLHIDVVRSGQEWLQALDQLPDYKVLSLGLVDGRNIWRHDVHASLDILKPAYERLGERLWVASSCSLLHVPVDLEAEQQLSSEVKVCLAFAKQKLAEIACLKQALLQPDAVTVQRASQEARQAYQQLEQSTRWRNLAVQQRVAQLTAQDAQRASAFEQRALIQHQRLQLPLLPTTTIGSFPQTPEIRRARAAYKQGLLSESDYVIAMQQEIKQTLAIQEELGLDVLVHGEAERNDMVEYFGEQLQGYVFSQQGWVQSYGSRCVKPPIIVGDISRPQPMTVAWAQYAQQQSQRWVKGMLTGPVTMLCWSFARTDISREQIALQLALAIRDEVVDLAKAGIQIIQIDEPAFREGLPLRQQQQADYWRWAVLAFKLSAGGVSDDIQIHTHMCYSEFNDCIEAIAAMDADVITIETARSAMELLTAFEQFAYPNAIGPGVYDIHSPQVPTAAAMKKLLQKAAQGIDKQRLWVNPDCGLKTRAWPEVKQALTQMVQATQELRALWQ</sequence>
<dbReference type="FunFam" id="3.20.20.210:FF:000003">
    <property type="entry name" value="5-methyltetrahydropteroyltriglutamate--homocysteine methyltransferase"/>
    <property type="match status" value="1"/>
</dbReference>
<evidence type="ECO:0000256" key="8">
    <source>
        <dbReference type="ARBA" id="ARBA00022833"/>
    </source>
</evidence>
<evidence type="ECO:0000256" key="10">
    <source>
        <dbReference type="HAMAP-Rule" id="MF_00172"/>
    </source>
</evidence>
<dbReference type="GO" id="GO:0009086">
    <property type="term" value="P:methionine biosynthetic process"/>
    <property type="evidence" value="ECO:0007669"/>
    <property type="project" value="UniProtKB-UniRule"/>
</dbReference>
<feature type="binding site" evidence="10 11">
    <location>
        <position position="566"/>
    </location>
    <ligand>
        <name>5-methyltetrahydropteroyltri-L-glutamate</name>
        <dbReference type="ChEBI" id="CHEBI:58207"/>
    </ligand>
</feature>
<comment type="cofactor">
    <cofactor evidence="12">
        <name>Zn(2+)</name>
        <dbReference type="ChEBI" id="CHEBI:29105"/>
    </cofactor>
    <text evidence="12">Binds 2 Zn(2+) ions per subunit.</text>
</comment>
<feature type="binding site" evidence="10 11">
    <location>
        <position position="489"/>
    </location>
    <ligand>
        <name>L-methionine</name>
        <dbReference type="ChEBI" id="CHEBI:57844"/>
    </ligand>
</feature>
<evidence type="ECO:0000313" key="17">
    <source>
        <dbReference type="Proteomes" id="UP000244223"/>
    </source>
</evidence>
<evidence type="ECO:0000256" key="9">
    <source>
        <dbReference type="ARBA" id="ARBA00023167"/>
    </source>
</evidence>
<dbReference type="CDD" id="cd03311">
    <property type="entry name" value="CIMS_C_terminal_like"/>
    <property type="match status" value="1"/>
</dbReference>
<feature type="binding site" evidence="10">
    <location>
        <position position="489"/>
    </location>
    <ligand>
        <name>L-homocysteine</name>
        <dbReference type="ChEBI" id="CHEBI:58199"/>
    </ligand>
</feature>
<dbReference type="GO" id="GO:0003871">
    <property type="term" value="F:5-methyltetrahydropteroyltriglutamate-homocysteine S-methyltransferase activity"/>
    <property type="evidence" value="ECO:0007669"/>
    <property type="project" value="UniProtKB-UniRule"/>
</dbReference>
<feature type="binding site" evidence="10">
    <location>
        <position position="648"/>
    </location>
    <ligand>
        <name>Zn(2+)</name>
        <dbReference type="ChEBI" id="CHEBI:29105"/>
        <note>catalytic</note>
    </ligand>
</feature>
<evidence type="ECO:0000256" key="3">
    <source>
        <dbReference type="ARBA" id="ARBA00009553"/>
    </source>
</evidence>
<evidence type="ECO:0000256" key="13">
    <source>
        <dbReference type="PIRSR" id="PIRSR000382-3"/>
    </source>
</evidence>
<dbReference type="InterPro" id="IPR013215">
    <property type="entry name" value="Cbl-indep_Met_Synth_N"/>
</dbReference>
<keyword evidence="8 10" id="KW-0862">Zinc</keyword>
<dbReference type="EC" id="2.1.1.14" evidence="10"/>
<proteinExistence type="inferred from homology"/>
<protein>
    <recommendedName>
        <fullName evidence="10">5-methyltetrahydropteroyltriglutamate--homocysteine methyltransferase</fullName>
        <ecNumber evidence="10">2.1.1.14</ecNumber>
    </recommendedName>
    <alternativeName>
        <fullName evidence="10">Cobalamin-independent methionine synthase</fullName>
    </alternativeName>
    <alternativeName>
        <fullName evidence="10">Methionine synthase, vitamin-B12 independent isozyme</fullName>
    </alternativeName>
</protein>
<name>A0A2T5J182_9GAMM</name>
<dbReference type="UniPathway" id="UPA00051">
    <property type="reaction ID" value="UER00082"/>
</dbReference>
<dbReference type="PANTHER" id="PTHR30519">
    <property type="entry name" value="5-METHYLTETRAHYDROPTEROYLTRIGLUTAMATE--HOMOCYSTEINE METHYLTRANSFERASE"/>
    <property type="match status" value="1"/>
</dbReference>
<evidence type="ECO:0000259" key="15">
    <source>
        <dbReference type="Pfam" id="PF08267"/>
    </source>
</evidence>
<dbReference type="RefSeq" id="WP_239986969.1">
    <property type="nucleotide sequence ID" value="NZ_QAON01000004.1"/>
</dbReference>
<keyword evidence="10" id="KW-0677">Repeat</keyword>
<dbReference type="InterPro" id="IPR002629">
    <property type="entry name" value="Met_Synth_C/arc"/>
</dbReference>
<evidence type="ECO:0000256" key="4">
    <source>
        <dbReference type="ARBA" id="ARBA00022603"/>
    </source>
</evidence>
<feature type="binding site" evidence="10">
    <location>
        <position position="731"/>
    </location>
    <ligand>
        <name>Zn(2+)</name>
        <dbReference type="ChEBI" id="CHEBI:29105"/>
        <note>catalytic</note>
    </ligand>
</feature>
<feature type="binding site" evidence="10">
    <location>
        <position position="646"/>
    </location>
    <ligand>
        <name>Zn(2+)</name>
        <dbReference type="ChEBI" id="CHEBI:29105"/>
        <note>catalytic</note>
    </ligand>
</feature>
<dbReference type="CDD" id="cd03312">
    <property type="entry name" value="CIMS_N_terminal_like"/>
    <property type="match status" value="1"/>
</dbReference>